<evidence type="ECO:0000256" key="2">
    <source>
        <dbReference type="ARBA" id="ARBA00001958"/>
    </source>
</evidence>
<keyword evidence="8" id="KW-0963">Cytoplasm</keyword>
<keyword evidence="14" id="KW-0173">Coenzyme A biosynthesis</keyword>
<reference evidence="17 18" key="1">
    <citation type="submission" date="2010-03" db="EMBL/GenBank/DDBJ databases">
        <authorList>
            <person name="Glass J.I."/>
            <person name="Benders G.A."/>
            <person name="Durkin A.S."/>
            <person name="Farmerie W.G."/>
            <person name="Hlavinka K."/>
            <person name="Hostetler J."/>
            <person name="Jackson J."/>
            <person name="May M.A."/>
            <person name="Miller R.H."/>
            <person name="Paralanov V."/>
            <person name="Radune D."/>
            <person name="Szczypinski B."/>
            <person name="Brown D.R."/>
        </authorList>
    </citation>
    <scope>NUCLEOTIDE SEQUENCE [LARGE SCALE GENOMIC DNA]</scope>
    <source>
        <strain evidence="17 18">A21JP2</strain>
    </source>
</reference>
<evidence type="ECO:0000256" key="5">
    <source>
        <dbReference type="ARBA" id="ARBA00005225"/>
    </source>
</evidence>
<evidence type="ECO:0000313" key="17">
    <source>
        <dbReference type="EMBL" id="EFF41143.1"/>
    </source>
</evidence>
<comment type="caution">
    <text evidence="17">The sequence shown here is derived from an EMBL/GenBank/DDBJ whole genome shotgun (WGS) entry which is preliminary data.</text>
</comment>
<dbReference type="PANTHER" id="PTHR34265:SF1">
    <property type="entry name" value="TYPE III PANTOTHENATE KINASE"/>
    <property type="match status" value="1"/>
</dbReference>
<evidence type="ECO:0000256" key="1">
    <source>
        <dbReference type="ARBA" id="ARBA00001206"/>
    </source>
</evidence>
<comment type="pathway">
    <text evidence="5">Cofactor biosynthesis; coenzyme A biosynthesis; CoA from (R)-pantothenate: step 1/5.</text>
</comment>
<keyword evidence="18" id="KW-1185">Reference proteome</keyword>
<dbReference type="CDD" id="cd24015">
    <property type="entry name" value="ASKHA_NBD_PanK-III"/>
    <property type="match status" value="1"/>
</dbReference>
<comment type="cofactor">
    <cofactor evidence="3">
        <name>NH4(+)</name>
        <dbReference type="ChEBI" id="CHEBI:28938"/>
    </cofactor>
</comment>
<evidence type="ECO:0000256" key="12">
    <source>
        <dbReference type="ARBA" id="ARBA00022840"/>
    </source>
</evidence>
<evidence type="ECO:0000256" key="14">
    <source>
        <dbReference type="ARBA" id="ARBA00022993"/>
    </source>
</evidence>
<evidence type="ECO:0000256" key="13">
    <source>
        <dbReference type="ARBA" id="ARBA00022958"/>
    </source>
</evidence>
<comment type="catalytic activity">
    <reaction evidence="1">
        <text>(R)-pantothenate + ATP = (R)-4'-phosphopantothenate + ADP + H(+)</text>
        <dbReference type="Rhea" id="RHEA:16373"/>
        <dbReference type="ChEBI" id="CHEBI:10986"/>
        <dbReference type="ChEBI" id="CHEBI:15378"/>
        <dbReference type="ChEBI" id="CHEBI:29032"/>
        <dbReference type="ChEBI" id="CHEBI:30616"/>
        <dbReference type="ChEBI" id="CHEBI:456216"/>
        <dbReference type="EC" id="2.7.1.33"/>
    </reaction>
</comment>
<dbReference type="EMBL" id="ADNC01000027">
    <property type="protein sequence ID" value="EFF41143.1"/>
    <property type="molecule type" value="Genomic_DNA"/>
</dbReference>
<evidence type="ECO:0000256" key="16">
    <source>
        <dbReference type="ARBA" id="ARBA00040883"/>
    </source>
</evidence>
<gene>
    <name evidence="17" type="primary">coaX</name>
    <name evidence="17" type="ORF">MALL_0482</name>
</gene>
<protein>
    <recommendedName>
        <fullName evidence="16">Type III pantothenate kinase</fullName>
        <ecNumber evidence="7">2.7.1.33</ecNumber>
    </recommendedName>
</protein>
<dbReference type="Gene3D" id="3.30.420.40">
    <property type="match status" value="2"/>
</dbReference>
<dbReference type="SUPFAM" id="SSF53067">
    <property type="entry name" value="Actin-like ATPase domain"/>
    <property type="match status" value="2"/>
</dbReference>
<comment type="subcellular location">
    <subcellularLocation>
        <location evidence="4">Cytoplasm</location>
    </subcellularLocation>
</comment>
<evidence type="ECO:0000313" key="18">
    <source>
        <dbReference type="Proteomes" id="UP000004757"/>
    </source>
</evidence>
<dbReference type="NCBIfam" id="TIGR00671">
    <property type="entry name" value="baf"/>
    <property type="match status" value="1"/>
</dbReference>
<comment type="similarity">
    <text evidence="15">Belongs to the type III pantothenate kinase family.</text>
</comment>
<accession>D4XWE8</accession>
<organism evidence="17 18">
    <name type="scientific">Mycoplasmopsis alligatoris A21JP2</name>
    <dbReference type="NCBI Taxonomy" id="747682"/>
    <lineage>
        <taxon>Bacteria</taxon>
        <taxon>Bacillati</taxon>
        <taxon>Mycoplasmatota</taxon>
        <taxon>Mycoplasmoidales</taxon>
        <taxon>Metamycoplasmataceae</taxon>
        <taxon>Mycoplasmopsis</taxon>
    </lineage>
</organism>
<dbReference type="RefSeq" id="WP_005683755.1">
    <property type="nucleotide sequence ID" value="NZ_ADNC01000027.1"/>
</dbReference>
<dbReference type="AlphaFoldDB" id="D4XWE8"/>
<name>D4XWE8_9BACT</name>
<keyword evidence="12" id="KW-0067">ATP-binding</keyword>
<evidence type="ECO:0000256" key="6">
    <source>
        <dbReference type="ARBA" id="ARBA00011738"/>
    </source>
</evidence>
<dbReference type="EC" id="2.7.1.33" evidence="7"/>
<dbReference type="PANTHER" id="PTHR34265">
    <property type="entry name" value="TYPE III PANTOTHENATE KINASE"/>
    <property type="match status" value="1"/>
</dbReference>
<evidence type="ECO:0000256" key="11">
    <source>
        <dbReference type="ARBA" id="ARBA00022777"/>
    </source>
</evidence>
<dbReference type="Proteomes" id="UP000004757">
    <property type="component" value="Unassembled WGS sequence"/>
</dbReference>
<dbReference type="UniPathway" id="UPA00241">
    <property type="reaction ID" value="UER00352"/>
</dbReference>
<evidence type="ECO:0000256" key="15">
    <source>
        <dbReference type="ARBA" id="ARBA00038036"/>
    </source>
</evidence>
<evidence type="ECO:0000256" key="7">
    <source>
        <dbReference type="ARBA" id="ARBA00012102"/>
    </source>
</evidence>
<dbReference type="GO" id="GO:0015937">
    <property type="term" value="P:coenzyme A biosynthetic process"/>
    <property type="evidence" value="ECO:0007669"/>
    <property type="project" value="UniProtKB-UniPathway"/>
</dbReference>
<keyword evidence="13" id="KW-0630">Potassium</keyword>
<proteinExistence type="inferred from homology"/>
<keyword evidence="9 17" id="KW-0808">Transferase</keyword>
<evidence type="ECO:0000256" key="10">
    <source>
        <dbReference type="ARBA" id="ARBA00022741"/>
    </source>
</evidence>
<evidence type="ECO:0000256" key="9">
    <source>
        <dbReference type="ARBA" id="ARBA00022679"/>
    </source>
</evidence>
<dbReference type="OrthoDB" id="397644at2"/>
<keyword evidence="10" id="KW-0547">Nucleotide-binding</keyword>
<dbReference type="GO" id="GO:0004594">
    <property type="term" value="F:pantothenate kinase activity"/>
    <property type="evidence" value="ECO:0007669"/>
    <property type="project" value="UniProtKB-EC"/>
</dbReference>
<evidence type="ECO:0000256" key="8">
    <source>
        <dbReference type="ARBA" id="ARBA00022490"/>
    </source>
</evidence>
<evidence type="ECO:0000256" key="3">
    <source>
        <dbReference type="ARBA" id="ARBA00001972"/>
    </source>
</evidence>
<dbReference type="GO" id="GO:0005737">
    <property type="term" value="C:cytoplasm"/>
    <property type="evidence" value="ECO:0007669"/>
    <property type="project" value="UniProtKB-SubCell"/>
</dbReference>
<dbReference type="InterPro" id="IPR004619">
    <property type="entry name" value="Type_III_PanK"/>
</dbReference>
<evidence type="ECO:0000256" key="4">
    <source>
        <dbReference type="ARBA" id="ARBA00004496"/>
    </source>
</evidence>
<keyword evidence="11 17" id="KW-0418">Kinase</keyword>
<dbReference type="STRING" id="747682.MALL_0482"/>
<sequence length="253" mass="28273">MKKNNEKFLTIDIGNSYIKMAVFGQNVELLEYSVFPTKLQSIKQITKTIESYKKLEIKQAILGSVVKDFDLIIQSIIKENLKIIPYKINQQTKFNFDQNGYVEKGIGHDLLALAQYSTLKNKNAIAFSFGTSSVGLFIKNNKLVGVSIAGGLDSSYETLVKKASLLNKIEIDKNSMLPYGTDNKECLESGYHHLRNGFALSFISSLEKELNIAQTFIVASGNAAGNFKNNYKINVDKYAILEGYLNILITNSK</sequence>
<dbReference type="InterPro" id="IPR043129">
    <property type="entry name" value="ATPase_NBD"/>
</dbReference>
<comment type="cofactor">
    <cofactor evidence="2">
        <name>K(+)</name>
        <dbReference type="ChEBI" id="CHEBI:29103"/>
    </cofactor>
</comment>
<dbReference type="eggNOG" id="COG1521">
    <property type="taxonomic scope" value="Bacteria"/>
</dbReference>
<comment type="subunit">
    <text evidence="6">Homodimer.</text>
</comment>
<dbReference type="Pfam" id="PF03309">
    <property type="entry name" value="Pan_kinase"/>
    <property type="match status" value="1"/>
</dbReference>
<dbReference type="GO" id="GO:0005524">
    <property type="term" value="F:ATP binding"/>
    <property type="evidence" value="ECO:0007669"/>
    <property type="project" value="UniProtKB-KW"/>
</dbReference>